<evidence type="ECO:0000313" key="2">
    <source>
        <dbReference type="Proteomes" id="UP000654370"/>
    </source>
</evidence>
<comment type="caution">
    <text evidence="1">The sequence shown here is derived from an EMBL/GenBank/DDBJ whole genome shotgun (WGS) entry which is preliminary data.</text>
</comment>
<dbReference type="GO" id="GO:0005634">
    <property type="term" value="C:nucleus"/>
    <property type="evidence" value="ECO:0007669"/>
    <property type="project" value="TreeGrafter"/>
</dbReference>
<dbReference type="PANTHER" id="PTHR15615">
    <property type="match status" value="1"/>
</dbReference>
<accession>A0A8H7Q248</accession>
<name>A0A8H7Q248_MORIS</name>
<dbReference type="Pfam" id="PF08613">
    <property type="entry name" value="Cyclin"/>
    <property type="match status" value="1"/>
</dbReference>
<dbReference type="CDD" id="cd20557">
    <property type="entry name" value="CYCLIN_ScPCL1-like"/>
    <property type="match status" value="1"/>
</dbReference>
<sequence>MSFTKGIPSFPENHRLPVMPSPNSNNAEQLADFCAFVVPCIWGDGWAKLGTSTVDAKRYNAFRTFCKDMINATQISSSCILVSLRYIRVLRSCYPSIKGSVGSEFRLFTTSLILANKFLDDNTYTNKTWSEVSNIPVSELNIMEIEFLSALDYNVFVSEEQYLAWMSECDYLISMDTRRKYRPMKTPSSLLGKANSKSSSMRSAAGGKIIGKSTLPPLVHSISQPILPFTSNTSSLKRSASAIQPTPTKRMCLPNTPPPDDMLQYNVLPPLVRSRTPVPSISQFYGSRPQTPIYTPTLPVCNPYVTVPSQTTVASRYTQQYDHQPIVPTDKLYSWTSSAMNPPMYFRPQPTLHYRQQHGPLSLAM</sequence>
<evidence type="ECO:0008006" key="3">
    <source>
        <dbReference type="Google" id="ProtNLM"/>
    </source>
</evidence>
<dbReference type="Proteomes" id="UP000654370">
    <property type="component" value="Unassembled WGS sequence"/>
</dbReference>
<keyword evidence="2" id="KW-1185">Reference proteome</keyword>
<dbReference type="GO" id="GO:0000307">
    <property type="term" value="C:cyclin-dependent protein kinase holoenzyme complex"/>
    <property type="evidence" value="ECO:0007669"/>
    <property type="project" value="TreeGrafter"/>
</dbReference>
<protein>
    <recommendedName>
        <fullName evidence="3">Cyclin-domain-containing protein</fullName>
    </recommendedName>
</protein>
<dbReference type="GO" id="GO:0016538">
    <property type="term" value="F:cyclin-dependent protein serine/threonine kinase regulator activity"/>
    <property type="evidence" value="ECO:0007669"/>
    <property type="project" value="TreeGrafter"/>
</dbReference>
<dbReference type="SUPFAM" id="SSF47954">
    <property type="entry name" value="Cyclin-like"/>
    <property type="match status" value="1"/>
</dbReference>
<organism evidence="1 2">
    <name type="scientific">Mortierella isabellina</name>
    <name type="common">Filamentous fungus</name>
    <name type="synonym">Umbelopsis isabellina</name>
    <dbReference type="NCBI Taxonomy" id="91625"/>
    <lineage>
        <taxon>Eukaryota</taxon>
        <taxon>Fungi</taxon>
        <taxon>Fungi incertae sedis</taxon>
        <taxon>Mucoromycota</taxon>
        <taxon>Mucoromycotina</taxon>
        <taxon>Umbelopsidomycetes</taxon>
        <taxon>Umbelopsidales</taxon>
        <taxon>Umbelopsidaceae</taxon>
        <taxon>Umbelopsis</taxon>
    </lineage>
</organism>
<evidence type="ECO:0000313" key="1">
    <source>
        <dbReference type="EMBL" id="KAG2184722.1"/>
    </source>
</evidence>
<proteinExistence type="predicted"/>
<dbReference type="InterPro" id="IPR036915">
    <property type="entry name" value="Cyclin-like_sf"/>
</dbReference>
<dbReference type="GO" id="GO:0019901">
    <property type="term" value="F:protein kinase binding"/>
    <property type="evidence" value="ECO:0007669"/>
    <property type="project" value="InterPro"/>
</dbReference>
<dbReference type="AlphaFoldDB" id="A0A8H7Q248"/>
<dbReference type="OrthoDB" id="244495at2759"/>
<gene>
    <name evidence="1" type="ORF">INT43_000635</name>
</gene>
<dbReference type="InterPro" id="IPR013922">
    <property type="entry name" value="Cyclin_PHO80-like"/>
</dbReference>
<dbReference type="PANTHER" id="PTHR15615:SF27">
    <property type="entry name" value="PHO85 CYCLIN CLG1"/>
    <property type="match status" value="1"/>
</dbReference>
<dbReference type="EMBL" id="JAEPQZ010000002">
    <property type="protein sequence ID" value="KAG2184722.1"/>
    <property type="molecule type" value="Genomic_DNA"/>
</dbReference>
<dbReference type="Gene3D" id="1.10.472.10">
    <property type="entry name" value="Cyclin-like"/>
    <property type="match status" value="1"/>
</dbReference>
<reference evidence="1" key="1">
    <citation type="submission" date="2020-12" db="EMBL/GenBank/DDBJ databases">
        <title>Metabolic potential, ecology and presence of endohyphal bacteria is reflected in genomic diversity of Mucoromycotina.</title>
        <authorList>
            <person name="Muszewska A."/>
            <person name="Okrasinska A."/>
            <person name="Steczkiewicz K."/>
            <person name="Drgas O."/>
            <person name="Orlowska M."/>
            <person name="Perlinska-Lenart U."/>
            <person name="Aleksandrzak-Piekarczyk T."/>
            <person name="Szatraj K."/>
            <person name="Zielenkiewicz U."/>
            <person name="Pilsyk S."/>
            <person name="Malc E."/>
            <person name="Mieczkowski P."/>
            <person name="Kruszewska J.S."/>
            <person name="Biernat P."/>
            <person name="Pawlowska J."/>
        </authorList>
    </citation>
    <scope>NUCLEOTIDE SEQUENCE</scope>
    <source>
        <strain evidence="1">WA0000067209</strain>
    </source>
</reference>